<dbReference type="Proteomes" id="UP001456524">
    <property type="component" value="Unassembled WGS sequence"/>
</dbReference>
<gene>
    <name evidence="1" type="ORF">IWX90DRAFT_430773</name>
</gene>
<organism evidence="1 2">
    <name type="scientific">Phyllosticta citrichinensis</name>
    <dbReference type="NCBI Taxonomy" id="1130410"/>
    <lineage>
        <taxon>Eukaryota</taxon>
        <taxon>Fungi</taxon>
        <taxon>Dikarya</taxon>
        <taxon>Ascomycota</taxon>
        <taxon>Pezizomycotina</taxon>
        <taxon>Dothideomycetes</taxon>
        <taxon>Dothideomycetes incertae sedis</taxon>
        <taxon>Botryosphaeriales</taxon>
        <taxon>Phyllostictaceae</taxon>
        <taxon>Phyllosticta</taxon>
    </lineage>
</organism>
<evidence type="ECO:0000313" key="2">
    <source>
        <dbReference type="Proteomes" id="UP001456524"/>
    </source>
</evidence>
<name>A0ABR1XWQ3_9PEZI</name>
<evidence type="ECO:0000313" key="1">
    <source>
        <dbReference type="EMBL" id="KAK8169764.1"/>
    </source>
</evidence>
<protein>
    <submittedName>
        <fullName evidence="1">Uncharacterized protein</fullName>
    </submittedName>
</protein>
<accession>A0ABR1XWQ3</accession>
<comment type="caution">
    <text evidence="1">The sequence shown here is derived from an EMBL/GenBank/DDBJ whole genome shotgun (WGS) entry which is preliminary data.</text>
</comment>
<proteinExistence type="predicted"/>
<dbReference type="EMBL" id="JBBWUH010000004">
    <property type="protein sequence ID" value="KAK8169764.1"/>
    <property type="molecule type" value="Genomic_DNA"/>
</dbReference>
<sequence>MLGPYILMEFRQGESLSEKLLDFDDENQRMRKNITESTLGHIYRQVAGFYLELFANDFSAIASLEMECSESGHVWRAAS</sequence>
<reference evidence="1 2" key="1">
    <citation type="journal article" date="2022" name="G3 (Bethesda)">
        <title>Enemy or ally: a genomic approach to elucidate the lifestyle of Phyllosticta citrichinaensis.</title>
        <authorList>
            <person name="Buijs V.A."/>
            <person name="Groenewald J.Z."/>
            <person name="Haridas S."/>
            <person name="LaButti K.M."/>
            <person name="Lipzen A."/>
            <person name="Martin F.M."/>
            <person name="Barry K."/>
            <person name="Grigoriev I.V."/>
            <person name="Crous P.W."/>
            <person name="Seidl M.F."/>
        </authorList>
    </citation>
    <scope>NUCLEOTIDE SEQUENCE [LARGE SCALE GENOMIC DNA]</scope>
    <source>
        <strain evidence="1 2">CBS 129764</strain>
    </source>
</reference>
<keyword evidence="2" id="KW-1185">Reference proteome</keyword>